<dbReference type="AlphaFoldDB" id="B2MVV6"/>
<dbReference type="InterPro" id="IPR024509">
    <property type="entry name" value="Anti-LPS_factor/Scygonadin"/>
</dbReference>
<keyword evidence="2" id="KW-0044">Antibiotic</keyword>
<feature type="signal peptide" evidence="3">
    <location>
        <begin position="1"/>
        <end position="26"/>
    </location>
</feature>
<evidence type="ECO:0000256" key="1">
    <source>
        <dbReference type="ARBA" id="ARBA00022529"/>
    </source>
</evidence>
<accession>B2MVV6</accession>
<keyword evidence="1" id="KW-0929">Antimicrobial</keyword>
<organism evidence="4">
    <name type="scientific">Homarus americanus</name>
    <name type="common">American lobster</name>
    <dbReference type="NCBI Taxonomy" id="6706"/>
    <lineage>
        <taxon>Eukaryota</taxon>
        <taxon>Metazoa</taxon>
        <taxon>Ecdysozoa</taxon>
        <taxon>Arthropoda</taxon>
        <taxon>Crustacea</taxon>
        <taxon>Multicrustacea</taxon>
        <taxon>Malacostraca</taxon>
        <taxon>Eumalacostraca</taxon>
        <taxon>Eucarida</taxon>
        <taxon>Decapoda</taxon>
        <taxon>Pleocyemata</taxon>
        <taxon>Astacidea</taxon>
        <taxon>Nephropoidea</taxon>
        <taxon>Nephropidae</taxon>
        <taxon>Homarus</taxon>
    </lineage>
</organism>
<gene>
    <name evidence="4" type="primary">ALF-2</name>
</gene>
<dbReference type="InterPro" id="IPR038539">
    <property type="entry name" value="Anti-LPS_factor/Scygonadin_sf"/>
</dbReference>
<dbReference type="OrthoDB" id="6353528at2759"/>
<keyword evidence="3" id="KW-0732">Signal</keyword>
<name>B2MVV6_HOMAM</name>
<dbReference type="GO" id="GO:0042742">
    <property type="term" value="P:defense response to bacterium"/>
    <property type="evidence" value="ECO:0007669"/>
    <property type="project" value="UniProtKB-KW"/>
</dbReference>
<feature type="chain" id="PRO_5002781164" evidence="3">
    <location>
        <begin position="27"/>
        <end position="124"/>
    </location>
</feature>
<reference evidence="4" key="1">
    <citation type="journal article" date="2008" name="Comp. Biochem. Physiol. Part D Genomics Proteomics">
        <title>Anti-lipopolysaccharide factors in the American lobster Homarus americanus: molecular characterization and transcriptional response to Vibrio fluvialis challenge.</title>
        <authorList>
            <person name="Beale K.M."/>
            <person name="Towle D.W."/>
            <person name="Jayasundara N."/>
            <person name="Smith C.M."/>
            <person name="Shields J.D."/>
            <person name="Small H.J."/>
            <person name="Greenwood S.J."/>
        </authorList>
    </citation>
    <scope>NUCLEOTIDE SEQUENCE</scope>
    <source>
        <tissue evidence="4">Gill</tissue>
    </source>
</reference>
<proteinExistence type="evidence at transcript level"/>
<dbReference type="EMBL" id="EU625517">
    <property type="protein sequence ID" value="ACC94269.1"/>
    <property type="molecule type" value="mRNA"/>
</dbReference>
<protein>
    <submittedName>
        <fullName evidence="4">Anti-lipopolysaccharide factor 2</fullName>
    </submittedName>
</protein>
<evidence type="ECO:0000313" key="4">
    <source>
        <dbReference type="EMBL" id="ACC94269.1"/>
    </source>
</evidence>
<dbReference type="Gene3D" id="3.30.160.320">
    <property type="match status" value="1"/>
</dbReference>
<sequence>MRQCVLLVSVLVVGVLLAPFAPQCHAQGWETLVAGVSSQLVSLWHQGELELMGHYCNFQVKPKIRRWQLYFVGSMWCPGWTNIRGSAQTSSRSGVVGKTTTDFVRKAFRAGLITQQDAQEWLDN</sequence>
<evidence type="ECO:0000256" key="2">
    <source>
        <dbReference type="ARBA" id="ARBA00023022"/>
    </source>
</evidence>
<evidence type="ECO:0000256" key="3">
    <source>
        <dbReference type="SAM" id="SignalP"/>
    </source>
</evidence>
<dbReference type="Pfam" id="PF11630">
    <property type="entry name" value="Anti-LPS-SCYG"/>
    <property type="match status" value="1"/>
</dbReference>